<accession>A0A7W0CP61</accession>
<feature type="signal peptide" evidence="1">
    <location>
        <begin position="1"/>
        <end position="24"/>
    </location>
</feature>
<keyword evidence="1" id="KW-0732">Signal</keyword>
<proteinExistence type="predicted"/>
<dbReference type="AlphaFoldDB" id="A0A7W0CP61"/>
<dbReference type="EMBL" id="JACDUR010000006">
    <property type="protein sequence ID" value="MBA2894644.1"/>
    <property type="molecule type" value="Genomic_DNA"/>
</dbReference>
<dbReference type="InterPro" id="IPR015943">
    <property type="entry name" value="WD40/YVTN_repeat-like_dom_sf"/>
</dbReference>
<dbReference type="InterPro" id="IPR011047">
    <property type="entry name" value="Quinoprotein_ADH-like_sf"/>
</dbReference>
<evidence type="ECO:0000256" key="1">
    <source>
        <dbReference type="SAM" id="SignalP"/>
    </source>
</evidence>
<reference evidence="2 3" key="1">
    <citation type="submission" date="2020-07" db="EMBL/GenBank/DDBJ databases">
        <title>Genomic Encyclopedia of Type Strains, Phase IV (KMG-IV): sequencing the most valuable type-strain genomes for metagenomic binning, comparative biology and taxonomic classification.</title>
        <authorList>
            <person name="Goeker M."/>
        </authorList>
    </citation>
    <scope>NUCLEOTIDE SEQUENCE [LARGE SCALE GENOMIC DNA]</scope>
    <source>
        <strain evidence="2 3">DSM 45533</strain>
    </source>
</reference>
<evidence type="ECO:0008006" key="4">
    <source>
        <dbReference type="Google" id="ProtNLM"/>
    </source>
</evidence>
<gene>
    <name evidence="2" type="ORF">HNR30_006016</name>
</gene>
<dbReference type="SUPFAM" id="SSF50998">
    <property type="entry name" value="Quinoprotein alcohol dehydrogenase-like"/>
    <property type="match status" value="1"/>
</dbReference>
<dbReference type="RefSeq" id="WP_181613392.1">
    <property type="nucleotide sequence ID" value="NZ_BAABAM010000004.1"/>
</dbReference>
<dbReference type="Proteomes" id="UP000530928">
    <property type="component" value="Unassembled WGS sequence"/>
</dbReference>
<dbReference type="SUPFAM" id="SSF63829">
    <property type="entry name" value="Calcium-dependent phosphotriesterase"/>
    <property type="match status" value="1"/>
</dbReference>
<organism evidence="2 3">
    <name type="scientific">Nonomuraea soli</name>
    <dbReference type="NCBI Taxonomy" id="1032476"/>
    <lineage>
        <taxon>Bacteria</taxon>
        <taxon>Bacillati</taxon>
        <taxon>Actinomycetota</taxon>
        <taxon>Actinomycetes</taxon>
        <taxon>Streptosporangiales</taxon>
        <taxon>Streptosporangiaceae</taxon>
        <taxon>Nonomuraea</taxon>
    </lineage>
</organism>
<keyword evidence="3" id="KW-1185">Reference proteome</keyword>
<dbReference type="PROSITE" id="PS51318">
    <property type="entry name" value="TAT"/>
    <property type="match status" value="1"/>
</dbReference>
<feature type="chain" id="PRO_5031011526" description="PQQ-binding-like beta-propeller repeat protein" evidence="1">
    <location>
        <begin position="25"/>
        <end position="638"/>
    </location>
</feature>
<comment type="caution">
    <text evidence="2">The sequence shown here is derived from an EMBL/GenBank/DDBJ whole genome shotgun (WGS) entry which is preliminary data.</text>
</comment>
<evidence type="ECO:0000313" key="2">
    <source>
        <dbReference type="EMBL" id="MBA2894644.1"/>
    </source>
</evidence>
<name>A0A7W0CP61_9ACTN</name>
<dbReference type="Gene3D" id="2.130.10.10">
    <property type="entry name" value="YVTN repeat-like/Quinoprotein amine dehydrogenase"/>
    <property type="match status" value="2"/>
</dbReference>
<sequence>MIRRRRLLQLGLTAGLLPALPAQAATASPGTVTDLGPASVASPLGNGEFVGNVLYAGSRGLSPNVVGAYDLDADRVTAHFDIPTGIGVWAMCKVGTDVYAGTHSRSDLYKIDTLTGQVTKVGSYPDHFIWTMAASPDGKVYLGCSEPGRVWEYDPATGASRDLGQPAPGEAYVRSIQADATHVYCGIGANAHLIAIDRATGGKRDLLPAEVADRDWVSSMSISDTHIAGGMNSLAELLVLSKADPSAYKVVKATAPGEKYIVSVLVHDGSVYFAGRPTGTFYRYHLESGELEVIGVPYFEAATHRLLAHEGRIYGVQDNAVFVYDPATGSLEYRNLVQRGLRAAPEEPMSVHSDGGRVYVGGKSGADIHDLATGSVVRLGIPGEPKTMLTLAGTTYLGVYTQAALYSHVPGQQEATLLLRAGNQQDRPRDLAYDEHTGLIVMPSQPEPGHMNGALTLYSPGTGDRVTYRPVVERQTVYSVATRRGVAYLGTLTQEGLGLPPVTTTARLAAFSLTARRLLWQVEPVPGARSITGLVSTPHALYGITNTGVLFEYDLEAGAVTRTLKVSARGGDLALRGRTAFTGDLDAVYRIDLRRFTATTVVSGLGGQWFGGEPKLSLDPSGDHVFAIKGRNLVRITV</sequence>
<dbReference type="InterPro" id="IPR006311">
    <property type="entry name" value="TAT_signal"/>
</dbReference>
<evidence type="ECO:0000313" key="3">
    <source>
        <dbReference type="Proteomes" id="UP000530928"/>
    </source>
</evidence>
<protein>
    <recommendedName>
        <fullName evidence="4">PQQ-binding-like beta-propeller repeat protein</fullName>
    </recommendedName>
</protein>